<dbReference type="STRING" id="679926.Mpet_1402"/>
<dbReference type="SUPFAM" id="SSF53335">
    <property type="entry name" value="S-adenosyl-L-methionine-dependent methyltransferases"/>
    <property type="match status" value="2"/>
</dbReference>
<keyword evidence="2" id="KW-0489">Methyltransferase</keyword>
<dbReference type="HOGENOM" id="CLU_388641_0_0_2"/>
<reference evidence="2 3" key="1">
    <citation type="journal article" date="2010" name="Stand. Genomic Sci.">
        <title>Complete genome sequence of Methanoplanus petrolearius type strain (SEBR 4847).</title>
        <authorList>
            <person name="Brambilla E."/>
            <person name="Djao O.D."/>
            <person name="Daligault H."/>
            <person name="Lapidus A."/>
            <person name="Lucas S."/>
            <person name="Hammon N."/>
            <person name="Nolan M."/>
            <person name="Tice H."/>
            <person name="Cheng J.F."/>
            <person name="Han C."/>
            <person name="Tapia R."/>
            <person name="Goodwin L."/>
            <person name="Pitluck S."/>
            <person name="Liolios K."/>
            <person name="Ivanova N."/>
            <person name="Mavromatis K."/>
            <person name="Mikhailova N."/>
            <person name="Pati A."/>
            <person name="Chen A."/>
            <person name="Palaniappan K."/>
            <person name="Land M."/>
            <person name="Hauser L."/>
            <person name="Chang Y.J."/>
            <person name="Jeffries C.D."/>
            <person name="Rohde M."/>
            <person name="Spring S."/>
            <person name="Sikorski J."/>
            <person name="Goker M."/>
            <person name="Woyke T."/>
            <person name="Bristow J."/>
            <person name="Eisen J.A."/>
            <person name="Markowitz V."/>
            <person name="Hugenholtz P."/>
            <person name="Kyrpides N.C."/>
            <person name="Klenk H.P."/>
        </authorList>
    </citation>
    <scope>NUCLEOTIDE SEQUENCE [LARGE SCALE GENOMIC DNA]</scope>
    <source>
        <strain evidence="3">DSM 11571 / OCM 486 / SEBR 4847</strain>
    </source>
</reference>
<accession>E1REZ1</accession>
<dbReference type="KEGG" id="mpi:Mpet_1402"/>
<sequence length="710" mass="82060">MSSNFIFKLPSEPFGIDDSERCIEIPWAISCYSGEERVLDVGYANAEDRYLEQLLSLNIKELHGIDIIEKNIGGIIPHKSDIRNTNFPDEFFDLIYCISAIEHIGRDNSIYDRYFCEDSNDGDIEALSEIYRITKNGGRIVLTVPFGKYHNYGWFIHYDEKRWNKLIKSVNCNTIKEDFYKYDNGWHSCDEHELKEILYKDNNAPAAAGLVCILLEKGTNSNIKMQSKESSKNVERTDMNTIEIKNEEINVEEIMAKIRENIRRRKEAEVSPKDDLSDLSVEINNVQDSLQYLKNNADIGNNSYFISSHRPFAGKFLVKSRSLINGEVRRYMDPVIWKQTEFNNELVKVLSSAGTRIDHICEYLEDIEHINDICERLVNTNNSIGAINERLKTSETAYYDVNTRILKFESENSELRSSILKLESEKIDISGLVKEEVTKQVNEILSSLDSEIKNREWLINLLEKRNAGCSNLESVTSRAYFEVPDLNYFIFEEKFRGSRKEIKERQNIYIEYFEGCRNVLDIGCGRGEFLELMRENGIGAWGVDFDKTMVEFCQSKGLNVLFDDAISYLEKLDDSTLDGVFISQVVEHLEPVVLVRLLELCYKKLKLGYYIIAETVNPLSLTSLANFYIDLTHFKPVHPETMRFLYSTTGFRETEIKFFGLTPENEALKPLSDNDKQVLIKEDIETYNQNIRVLNSRIFGAMDYAVIGKK</sequence>
<dbReference type="CDD" id="cd02440">
    <property type="entry name" value="AdoMet_MTases"/>
    <property type="match status" value="2"/>
</dbReference>
<gene>
    <name evidence="2" type="ordered locus">Mpet_1402</name>
</gene>
<evidence type="ECO:0000313" key="2">
    <source>
        <dbReference type="EMBL" id="ADN36162.1"/>
    </source>
</evidence>
<feature type="domain" description="Methyltransferase type 11" evidence="1">
    <location>
        <begin position="49"/>
        <end position="142"/>
    </location>
</feature>
<dbReference type="Pfam" id="PF08241">
    <property type="entry name" value="Methyltransf_11"/>
    <property type="match status" value="1"/>
</dbReference>
<dbReference type="InterPro" id="IPR013216">
    <property type="entry name" value="Methyltransf_11"/>
</dbReference>
<dbReference type="eggNOG" id="arCOG04347">
    <property type="taxonomic scope" value="Archaea"/>
</dbReference>
<proteinExistence type="predicted"/>
<dbReference type="GO" id="GO:0008757">
    <property type="term" value="F:S-adenosylmethionine-dependent methyltransferase activity"/>
    <property type="evidence" value="ECO:0007669"/>
    <property type="project" value="InterPro"/>
</dbReference>
<protein>
    <submittedName>
        <fullName evidence="2">Methyltransferase type 11</fullName>
    </submittedName>
</protein>
<dbReference type="eggNOG" id="arCOG04340">
    <property type="taxonomic scope" value="Archaea"/>
</dbReference>
<dbReference type="InterPro" id="IPR029063">
    <property type="entry name" value="SAM-dependent_MTases_sf"/>
</dbReference>
<name>E1REZ1_METP4</name>
<dbReference type="InterPro" id="IPR010743">
    <property type="entry name" value="Methionine_synth_MetW"/>
</dbReference>
<keyword evidence="3" id="KW-1185">Reference proteome</keyword>
<dbReference type="Proteomes" id="UP000006565">
    <property type="component" value="Chromosome"/>
</dbReference>
<dbReference type="GO" id="GO:0032259">
    <property type="term" value="P:methylation"/>
    <property type="evidence" value="ECO:0007669"/>
    <property type="project" value="UniProtKB-KW"/>
</dbReference>
<dbReference type="OrthoDB" id="142890at2157"/>
<evidence type="ECO:0000313" key="3">
    <source>
        <dbReference type="Proteomes" id="UP000006565"/>
    </source>
</evidence>
<dbReference type="Pfam" id="PF07021">
    <property type="entry name" value="MetW"/>
    <property type="match status" value="1"/>
</dbReference>
<dbReference type="Gene3D" id="3.40.50.150">
    <property type="entry name" value="Vaccinia Virus protein VP39"/>
    <property type="match status" value="2"/>
</dbReference>
<dbReference type="EMBL" id="CP002117">
    <property type="protein sequence ID" value="ADN36162.1"/>
    <property type="molecule type" value="Genomic_DNA"/>
</dbReference>
<keyword evidence="2" id="KW-0808">Transferase</keyword>
<dbReference type="RefSeq" id="WP_013329339.1">
    <property type="nucleotide sequence ID" value="NC_014507.1"/>
</dbReference>
<organism evidence="2 3">
    <name type="scientific">Methanolacinia petrolearia (strain DSM 11571 / OCM 486 / SEBR 4847)</name>
    <name type="common">Methanoplanus petrolearius</name>
    <dbReference type="NCBI Taxonomy" id="679926"/>
    <lineage>
        <taxon>Archaea</taxon>
        <taxon>Methanobacteriati</taxon>
        <taxon>Methanobacteriota</taxon>
        <taxon>Stenosarchaea group</taxon>
        <taxon>Methanomicrobia</taxon>
        <taxon>Methanomicrobiales</taxon>
        <taxon>Methanomicrobiaceae</taxon>
        <taxon>Methanolacinia</taxon>
    </lineage>
</organism>
<dbReference type="PANTHER" id="PTHR43861">
    <property type="entry name" value="TRANS-ACONITATE 2-METHYLTRANSFERASE-RELATED"/>
    <property type="match status" value="1"/>
</dbReference>
<evidence type="ECO:0000259" key="1">
    <source>
        <dbReference type="Pfam" id="PF08241"/>
    </source>
</evidence>
<dbReference type="GeneID" id="9743871"/>
<dbReference type="AlphaFoldDB" id="E1REZ1"/>